<organism evidence="2 3">
    <name type="scientific">Ostreobium quekettii</name>
    <dbReference type="NCBI Taxonomy" id="121088"/>
    <lineage>
        <taxon>Eukaryota</taxon>
        <taxon>Viridiplantae</taxon>
        <taxon>Chlorophyta</taxon>
        <taxon>core chlorophytes</taxon>
        <taxon>Ulvophyceae</taxon>
        <taxon>TCBD clade</taxon>
        <taxon>Bryopsidales</taxon>
        <taxon>Ostreobineae</taxon>
        <taxon>Ostreobiaceae</taxon>
        <taxon>Ostreobium</taxon>
    </lineage>
</organism>
<evidence type="ECO:0000313" key="3">
    <source>
        <dbReference type="Proteomes" id="UP000708148"/>
    </source>
</evidence>
<protein>
    <submittedName>
        <fullName evidence="2">Uncharacterized protein</fullName>
    </submittedName>
</protein>
<feature type="transmembrane region" description="Helical" evidence="1">
    <location>
        <begin position="9"/>
        <end position="32"/>
    </location>
</feature>
<reference evidence="2" key="1">
    <citation type="submission" date="2020-12" db="EMBL/GenBank/DDBJ databases">
        <authorList>
            <person name="Iha C."/>
        </authorList>
    </citation>
    <scope>NUCLEOTIDE SEQUENCE</scope>
</reference>
<proteinExistence type="predicted"/>
<keyword evidence="1" id="KW-0812">Transmembrane</keyword>
<name>A0A8S1JIF6_9CHLO</name>
<dbReference type="Proteomes" id="UP000708148">
    <property type="component" value="Unassembled WGS sequence"/>
</dbReference>
<keyword evidence="3" id="KW-1185">Reference proteome</keyword>
<dbReference type="PROSITE" id="PS51257">
    <property type="entry name" value="PROKAR_LIPOPROTEIN"/>
    <property type="match status" value="1"/>
</dbReference>
<dbReference type="EMBL" id="CAJHUC010002965">
    <property type="protein sequence ID" value="CAD7704860.1"/>
    <property type="molecule type" value="Genomic_DNA"/>
</dbReference>
<dbReference type="AlphaFoldDB" id="A0A8S1JIF6"/>
<keyword evidence="1" id="KW-0472">Membrane</keyword>
<comment type="caution">
    <text evidence="2">The sequence shown here is derived from an EMBL/GenBank/DDBJ whole genome shotgun (WGS) entry which is preliminary data.</text>
</comment>
<keyword evidence="1" id="KW-1133">Transmembrane helix</keyword>
<sequence>MCVQTMRCLVFLIASPALLLISLFGCLVWILLLPFRCICCPCACAVQLAWDVVEWLIKAPFRMLLWATGADDWKPDQTRRPPRD</sequence>
<accession>A0A8S1JIF6</accession>
<evidence type="ECO:0000313" key="2">
    <source>
        <dbReference type="EMBL" id="CAD7704860.1"/>
    </source>
</evidence>
<evidence type="ECO:0000256" key="1">
    <source>
        <dbReference type="SAM" id="Phobius"/>
    </source>
</evidence>
<gene>
    <name evidence="2" type="ORF">OSTQU699_LOCUS10215</name>
</gene>